<name>A0A814RYY8_9BILA</name>
<comment type="caution">
    <text evidence="4">Lacks conserved residue(s) required for the propagation of feature annotation.</text>
</comment>
<dbReference type="PROSITE" id="PS50026">
    <property type="entry name" value="EGF_3"/>
    <property type="match status" value="1"/>
</dbReference>
<keyword evidence="1" id="KW-0343">GTPase activation</keyword>
<evidence type="ECO:0000259" key="6">
    <source>
        <dbReference type="PROSITE" id="PS50026"/>
    </source>
</evidence>
<evidence type="ECO:0000313" key="7">
    <source>
        <dbReference type="EMBL" id="CAF1140420.1"/>
    </source>
</evidence>
<evidence type="ECO:0000256" key="1">
    <source>
        <dbReference type="ARBA" id="ARBA00022468"/>
    </source>
</evidence>
<dbReference type="GO" id="GO:0006913">
    <property type="term" value="P:nucleocytoplasmic transport"/>
    <property type="evidence" value="ECO:0007669"/>
    <property type="project" value="TreeGrafter"/>
</dbReference>
<keyword evidence="4" id="KW-1015">Disulfide bond</keyword>
<evidence type="ECO:0000256" key="5">
    <source>
        <dbReference type="SAM" id="Phobius"/>
    </source>
</evidence>
<evidence type="ECO:0000256" key="2">
    <source>
        <dbReference type="ARBA" id="ARBA00022614"/>
    </source>
</evidence>
<dbReference type="EMBL" id="CAJNOH010000873">
    <property type="protein sequence ID" value="CAF1140420.1"/>
    <property type="molecule type" value="Genomic_DNA"/>
</dbReference>
<gene>
    <name evidence="8" type="ORF">JXQ802_LOCUS33140</name>
    <name evidence="7" type="ORF">PYM288_LOCUS21677</name>
</gene>
<evidence type="ECO:0000256" key="4">
    <source>
        <dbReference type="PROSITE-ProRule" id="PRU00076"/>
    </source>
</evidence>
<dbReference type="InterPro" id="IPR027038">
    <property type="entry name" value="RanGap"/>
</dbReference>
<dbReference type="AlphaFoldDB" id="A0A814RYY8"/>
<dbReference type="Gene3D" id="3.80.10.10">
    <property type="entry name" value="Ribonuclease Inhibitor"/>
    <property type="match status" value="1"/>
</dbReference>
<evidence type="ECO:0000313" key="8">
    <source>
        <dbReference type="EMBL" id="CAF1370794.1"/>
    </source>
</evidence>
<dbReference type="Proteomes" id="UP000663854">
    <property type="component" value="Unassembled WGS sequence"/>
</dbReference>
<dbReference type="PANTHER" id="PTHR24113:SF12">
    <property type="entry name" value="RAN GTPASE-ACTIVATING PROTEIN 1"/>
    <property type="match status" value="1"/>
</dbReference>
<dbReference type="GO" id="GO:0005634">
    <property type="term" value="C:nucleus"/>
    <property type="evidence" value="ECO:0007669"/>
    <property type="project" value="TreeGrafter"/>
</dbReference>
<dbReference type="InterPro" id="IPR000742">
    <property type="entry name" value="EGF"/>
</dbReference>
<feature type="disulfide bond" evidence="4">
    <location>
        <begin position="269"/>
        <end position="286"/>
    </location>
</feature>
<dbReference type="InterPro" id="IPR001611">
    <property type="entry name" value="Leu-rich_rpt"/>
</dbReference>
<protein>
    <recommendedName>
        <fullName evidence="6">EGF-like domain-containing protein</fullName>
    </recommendedName>
</protein>
<keyword evidence="5" id="KW-0812">Transmembrane</keyword>
<dbReference type="PANTHER" id="PTHR24113">
    <property type="entry name" value="RAN GTPASE-ACTIVATING PROTEIN 1"/>
    <property type="match status" value="1"/>
</dbReference>
<feature type="domain" description="EGF-like" evidence="6">
    <location>
        <begin position="255"/>
        <end position="299"/>
    </location>
</feature>
<keyword evidence="10" id="KW-1185">Reference proteome</keyword>
<comment type="caution">
    <text evidence="7">The sequence shown here is derived from an EMBL/GenBank/DDBJ whole genome shotgun (WGS) entry which is preliminary data.</text>
</comment>
<evidence type="ECO:0000256" key="3">
    <source>
        <dbReference type="ARBA" id="ARBA00022737"/>
    </source>
</evidence>
<dbReference type="Pfam" id="PF13516">
    <property type="entry name" value="LRR_6"/>
    <property type="match status" value="4"/>
</dbReference>
<keyword evidence="5" id="KW-0472">Membrane</keyword>
<reference evidence="7" key="1">
    <citation type="submission" date="2021-02" db="EMBL/GenBank/DDBJ databases">
        <authorList>
            <person name="Nowell W R."/>
        </authorList>
    </citation>
    <scope>NUCLEOTIDE SEQUENCE</scope>
</reference>
<organism evidence="7 9">
    <name type="scientific">Rotaria sordida</name>
    <dbReference type="NCBI Taxonomy" id="392033"/>
    <lineage>
        <taxon>Eukaryota</taxon>
        <taxon>Metazoa</taxon>
        <taxon>Spiralia</taxon>
        <taxon>Gnathifera</taxon>
        <taxon>Rotifera</taxon>
        <taxon>Eurotatoria</taxon>
        <taxon>Bdelloidea</taxon>
        <taxon>Philodinida</taxon>
        <taxon>Philodinidae</taxon>
        <taxon>Rotaria</taxon>
    </lineage>
</organism>
<sequence>MPDARVRALQLFCPALHCITLTALYLRNNKIRSLGAQHLADALRNNTTLTTLGLQCNELGPLGAEHLADALQNNTTLTTLYLGGNEIGDKGAQHLAKALRNNMTLTTLDIRDNQIGDKGTKYLTSASRNNTATTTSLYNHSQTMPTLTQTGNDLYLPKYKPLAENQSPSVIKVLDVQTLATIPEKTSTSSKLLVAILIGCASAVIITIAIVVPLLLTKKSSSSSSNSTTICQNGGTLLSNDSCACNNYTTGTYCQTPLCLVAGFFSTTCLNGGTCTYSASTSTSTCSCVSSSWTGSYCQTPLCPNCNYNCGYGSCNSPSSCYCNSGYQGTCCNSTITSGQCLSLSPANTTSWGSGFNNTFYGHENDVLNVSCATGKTLTVAACFYGINSATPGCSGSTGSANCLSMDVSSTCSALSDDKPDHSNRLQQA</sequence>
<keyword evidence="5" id="KW-1133">Transmembrane helix</keyword>
<keyword evidence="4" id="KW-0245">EGF-like domain</keyword>
<dbReference type="GO" id="GO:0031267">
    <property type="term" value="F:small GTPase binding"/>
    <property type="evidence" value="ECO:0007669"/>
    <property type="project" value="TreeGrafter"/>
</dbReference>
<dbReference type="Proteomes" id="UP000663870">
    <property type="component" value="Unassembled WGS sequence"/>
</dbReference>
<dbReference type="SUPFAM" id="SSF52047">
    <property type="entry name" value="RNI-like"/>
    <property type="match status" value="1"/>
</dbReference>
<dbReference type="GO" id="GO:0048471">
    <property type="term" value="C:perinuclear region of cytoplasm"/>
    <property type="evidence" value="ECO:0007669"/>
    <property type="project" value="TreeGrafter"/>
</dbReference>
<accession>A0A814RYY8</accession>
<proteinExistence type="predicted"/>
<dbReference type="GO" id="GO:0005829">
    <property type="term" value="C:cytosol"/>
    <property type="evidence" value="ECO:0007669"/>
    <property type="project" value="TreeGrafter"/>
</dbReference>
<keyword evidence="2" id="KW-0433">Leucine-rich repeat</keyword>
<dbReference type="GO" id="GO:0005096">
    <property type="term" value="F:GTPase activator activity"/>
    <property type="evidence" value="ECO:0007669"/>
    <property type="project" value="UniProtKB-KW"/>
</dbReference>
<feature type="transmembrane region" description="Helical" evidence="5">
    <location>
        <begin position="192"/>
        <end position="216"/>
    </location>
</feature>
<dbReference type="InterPro" id="IPR032675">
    <property type="entry name" value="LRR_dom_sf"/>
</dbReference>
<evidence type="ECO:0000313" key="10">
    <source>
        <dbReference type="Proteomes" id="UP000663870"/>
    </source>
</evidence>
<keyword evidence="3" id="KW-0677">Repeat</keyword>
<evidence type="ECO:0000313" key="9">
    <source>
        <dbReference type="Proteomes" id="UP000663854"/>
    </source>
</evidence>
<dbReference type="Gene3D" id="2.10.25.10">
    <property type="entry name" value="Laminin"/>
    <property type="match status" value="1"/>
</dbReference>
<dbReference type="EMBL" id="CAJNOL010001497">
    <property type="protein sequence ID" value="CAF1370794.1"/>
    <property type="molecule type" value="Genomic_DNA"/>
</dbReference>
<dbReference type="SMART" id="SM00368">
    <property type="entry name" value="LRR_RI"/>
    <property type="match status" value="4"/>
</dbReference>